<name>A0A6A7B902_9PLEO</name>
<keyword evidence="1" id="KW-1133">Transmembrane helix</keyword>
<keyword evidence="1" id="KW-0812">Transmembrane</keyword>
<reference evidence="2" key="1">
    <citation type="submission" date="2020-01" db="EMBL/GenBank/DDBJ databases">
        <authorList>
            <consortium name="DOE Joint Genome Institute"/>
            <person name="Haridas S."/>
            <person name="Albert R."/>
            <person name="Binder M."/>
            <person name="Bloem J."/>
            <person name="Labutti K."/>
            <person name="Salamov A."/>
            <person name="Andreopoulos B."/>
            <person name="Baker S.E."/>
            <person name="Barry K."/>
            <person name="Bills G."/>
            <person name="Bluhm B.H."/>
            <person name="Cannon C."/>
            <person name="Castanera R."/>
            <person name="Culley D.E."/>
            <person name="Daum C."/>
            <person name="Ezra D."/>
            <person name="Gonzalez J.B."/>
            <person name="Henrissat B."/>
            <person name="Kuo A."/>
            <person name="Liang C."/>
            <person name="Lipzen A."/>
            <person name="Lutzoni F."/>
            <person name="Magnuson J."/>
            <person name="Mondo S."/>
            <person name="Nolan M."/>
            <person name="Ohm R."/>
            <person name="Pangilinan J."/>
            <person name="Park H.-J."/>
            <person name="Ramirez L."/>
            <person name="Alfaro M."/>
            <person name="Sun H."/>
            <person name="Tritt A."/>
            <person name="Yoshinaga Y."/>
            <person name="Zwiers L.-H."/>
            <person name="Turgeon B.G."/>
            <person name="Goodwin S.B."/>
            <person name="Spatafora J.W."/>
            <person name="Crous P.W."/>
            <person name="Grigoriev I.V."/>
        </authorList>
    </citation>
    <scope>NUCLEOTIDE SEQUENCE</scope>
    <source>
        <strain evidence="2">IPT5</strain>
    </source>
</reference>
<accession>A0A6A7B902</accession>
<proteinExistence type="predicted"/>
<feature type="transmembrane region" description="Helical" evidence="1">
    <location>
        <begin position="66"/>
        <end position="86"/>
    </location>
</feature>
<dbReference type="AlphaFoldDB" id="A0A6A7B902"/>
<dbReference type="EMBL" id="MU006304">
    <property type="protein sequence ID" value="KAF2850879.1"/>
    <property type="molecule type" value="Genomic_DNA"/>
</dbReference>
<organism evidence="2 3">
    <name type="scientific">Plenodomus tracheiphilus IPT5</name>
    <dbReference type="NCBI Taxonomy" id="1408161"/>
    <lineage>
        <taxon>Eukaryota</taxon>
        <taxon>Fungi</taxon>
        <taxon>Dikarya</taxon>
        <taxon>Ascomycota</taxon>
        <taxon>Pezizomycotina</taxon>
        <taxon>Dothideomycetes</taxon>
        <taxon>Pleosporomycetidae</taxon>
        <taxon>Pleosporales</taxon>
        <taxon>Pleosporineae</taxon>
        <taxon>Leptosphaeriaceae</taxon>
        <taxon>Plenodomus</taxon>
    </lineage>
</organism>
<feature type="transmembrane region" description="Helical" evidence="1">
    <location>
        <begin position="119"/>
        <end position="139"/>
    </location>
</feature>
<dbReference type="Proteomes" id="UP000799423">
    <property type="component" value="Unassembled WGS sequence"/>
</dbReference>
<evidence type="ECO:0000313" key="3">
    <source>
        <dbReference type="Proteomes" id="UP000799423"/>
    </source>
</evidence>
<keyword evidence="1" id="KW-0472">Membrane</keyword>
<sequence length="190" mass="21375">MQYCLLHSSLKTQRQLARWCRATSGLLLLYSCHMLRHRKHGIRTCASAIRSRLLSRKPCQGGHESLSAMAHLTNCISLWLLVHLFTFDLLPWRFPLATHRGPGPDRDAPASHLSHVSQYNTVCVCVCVCVFLPMVLLILPSCEYEIAYITHVTPHAHPSSSRLKLPHIRTQKIPGTAATISTRLPTRPTV</sequence>
<evidence type="ECO:0000256" key="1">
    <source>
        <dbReference type="SAM" id="Phobius"/>
    </source>
</evidence>
<evidence type="ECO:0000313" key="2">
    <source>
        <dbReference type="EMBL" id="KAF2850879.1"/>
    </source>
</evidence>
<gene>
    <name evidence="2" type="ORF">T440DRAFT_74045</name>
</gene>
<keyword evidence="3" id="KW-1185">Reference proteome</keyword>
<protein>
    <submittedName>
        <fullName evidence="2">Uncharacterized protein</fullName>
    </submittedName>
</protein>